<dbReference type="EMBL" id="CP046401">
    <property type="protein sequence ID" value="QGY47009.1"/>
    <property type="molecule type" value="Genomic_DNA"/>
</dbReference>
<dbReference type="Proteomes" id="UP000428260">
    <property type="component" value="Chromosome"/>
</dbReference>
<dbReference type="SUPFAM" id="SSF48208">
    <property type="entry name" value="Six-hairpin glycosidases"/>
    <property type="match status" value="1"/>
</dbReference>
<dbReference type="InterPro" id="IPR008928">
    <property type="entry name" value="6-hairpin_glycosidase_sf"/>
</dbReference>
<reference evidence="1 2" key="1">
    <citation type="submission" date="2019-11" db="EMBL/GenBank/DDBJ databases">
        <authorList>
            <person name="Zheng R.K."/>
            <person name="Sun C.M."/>
        </authorList>
    </citation>
    <scope>NUCLEOTIDE SEQUENCE [LARGE SCALE GENOMIC DNA]</scope>
    <source>
        <strain evidence="1 2">WC007</strain>
    </source>
</reference>
<accession>A0A6I6K099</accession>
<dbReference type="RefSeq" id="WP_158870456.1">
    <property type="nucleotide sequence ID" value="NZ_CP046401.1"/>
</dbReference>
<dbReference type="GO" id="GO:0005975">
    <property type="term" value="P:carbohydrate metabolic process"/>
    <property type="evidence" value="ECO:0007669"/>
    <property type="project" value="InterPro"/>
</dbReference>
<protein>
    <submittedName>
        <fullName evidence="1">Regulator</fullName>
    </submittedName>
</protein>
<dbReference type="Gene3D" id="2.130.10.10">
    <property type="entry name" value="YVTN repeat-like/Quinoprotein amine dehydrogenase"/>
    <property type="match status" value="2"/>
</dbReference>
<dbReference type="AlphaFoldDB" id="A0A6I6K099"/>
<dbReference type="InterPro" id="IPR015943">
    <property type="entry name" value="WD40/YVTN_repeat-like_dom_sf"/>
</dbReference>
<organism evidence="1 2">
    <name type="scientific">Maribellus comscasis</name>
    <dbReference type="NCBI Taxonomy" id="2681766"/>
    <lineage>
        <taxon>Bacteria</taxon>
        <taxon>Pseudomonadati</taxon>
        <taxon>Bacteroidota</taxon>
        <taxon>Bacteroidia</taxon>
        <taxon>Marinilabiliales</taxon>
        <taxon>Prolixibacteraceae</taxon>
        <taxon>Maribellus</taxon>
    </lineage>
</organism>
<gene>
    <name evidence="1" type="ORF">GM418_26100</name>
</gene>
<evidence type="ECO:0000313" key="2">
    <source>
        <dbReference type="Proteomes" id="UP000428260"/>
    </source>
</evidence>
<proteinExistence type="predicted"/>
<dbReference type="Pfam" id="PF07494">
    <property type="entry name" value="Reg_prop"/>
    <property type="match status" value="2"/>
</dbReference>
<evidence type="ECO:0000313" key="1">
    <source>
        <dbReference type="EMBL" id="QGY47009.1"/>
    </source>
</evidence>
<keyword evidence="2" id="KW-1185">Reference proteome</keyword>
<dbReference type="SUPFAM" id="SSF63829">
    <property type="entry name" value="Calcium-dependent phosphotriesterase"/>
    <property type="match status" value="2"/>
</dbReference>
<name>A0A6I6K099_9BACT</name>
<dbReference type="InterPro" id="IPR011110">
    <property type="entry name" value="Reg_prop"/>
</dbReference>
<dbReference type="KEGG" id="mcos:GM418_26100"/>
<sequence length="757" mass="87156">MKFKNLLKRVGFWVGLFLLLINSVSCQKEYREKEAIFTDSLYFDTPFIQEFHEAFKIGESEADNEVRSILVDDNSNVWIATAGGIFRKNAGSRNWIPVTEDKNRGPAYAVAKNNGTVLLGTWNGLYEIQNNKLNKVENVKAPISVICSSGNESYALGPMGIWYSNGDQWQKQEYNIARSVRGAIINKNGDLYVATDAGLYLCNDGKARLFQDTNELMSCYVNSVAFGPANNLWAGVMGGVSVRNNNKLVKNLKTDNGIPSIFVNCVRLSPDSVMWVGTDVGVVRYAKDGSHSLRFSRRWLIDNKVNDVAFDKDGNAWVATAGGVSTIRQKEMTLADKQQDYYEQLMRRHIREPWICCNVRLEIPGDTSLWFKTDDDNDGEYTGGYLAMESFRYAVTKDKDALEKARKAFDFLRYLREVTGTETIFARTIVPTDWAEVHDPNRIYTNRQLAEALVNDPRYKPVEKRWRLSEDKKWLWKGDTSSDEMCGHMMSYFFFYEYAAQEEDKKAVREHVSNIIDGLIKNDYNLVDVDGKHTRWGVWSPDKLNDDPDWSSEKALNSFELLAFLKFAAHITGNEKYDNEYKRLIENEGYLENASMLNKKNPAWQIYFDLTMEGYLFPILLKYEKDPELKKFYQNLAEEWMAKQPAGENLINNLTYALATGNKVNVKQTIEFLIDAPLDLVDWRIDHTIREDVTVVRYPILEEVQIAELPPASIRATVRWDKNPWAAVQGNSTQEREPVFWLWPYWMARYLEIIQSS</sequence>